<dbReference type="EMBL" id="JACGWY010000001">
    <property type="protein sequence ID" value="MBA8815308.1"/>
    <property type="molecule type" value="Genomic_DNA"/>
</dbReference>
<sequence>MARNQPPARASGWRLQFRRVGHFARGFATSSPARFAILVFVSLILIFTFLLSLPAASANGRGTHMADALFTAVSTICVTGLTTVDMATQWSPFGRTIIFLGVNIGGMGVLTLASILGLVISKRLGLRAKLIAAGDSNPLRAHGGPINEGQTVRLGEVGQLLRTVALSTLVIEAVVALMLYPALIMAGIHPLSALWEAPWYAAMSFTNTGFTPNPGGLTPFADDYFLLTVLMFSVFLGSVGFPVLYTLSRHYWHVSRWSLHAKLTLITTSILFVAGALAFLALEFNNPRTFGGMDAVDTTFQAFFLSAMTRSGGFSVVDIGELHGSSLVVGSMLMFVGGGSASTAGGIKVTTLAILALAVFSEAKGRQSVEAFGRRIPSDVQRVALSVVAWGATIVALATITIAQITMAPIAEVLFDVISAFGTVGLSTGLTETLPDPAIYVMALTIFMGRIGTVTLAAAVAASSRSQLYSLPVERPIVG</sequence>
<feature type="transmembrane region" description="Helical" evidence="8">
    <location>
        <begin position="332"/>
        <end position="361"/>
    </location>
</feature>
<comment type="caution">
    <text evidence="9">The sequence shown here is derived from an EMBL/GenBank/DDBJ whole genome shotgun (WGS) entry which is preliminary data.</text>
</comment>
<evidence type="ECO:0000313" key="10">
    <source>
        <dbReference type="Proteomes" id="UP000526083"/>
    </source>
</evidence>
<feature type="transmembrane region" description="Helical" evidence="8">
    <location>
        <begin position="163"/>
        <end position="188"/>
    </location>
</feature>
<dbReference type="Proteomes" id="UP000526083">
    <property type="component" value="Unassembled WGS sequence"/>
</dbReference>
<feature type="transmembrane region" description="Helical" evidence="8">
    <location>
        <begin position="68"/>
        <end position="91"/>
    </location>
</feature>
<feature type="transmembrane region" description="Helical" evidence="8">
    <location>
        <begin position="382"/>
        <end position="405"/>
    </location>
</feature>
<feature type="transmembrane region" description="Helical" evidence="8">
    <location>
        <begin position="97"/>
        <end position="120"/>
    </location>
</feature>
<dbReference type="GO" id="GO:0030001">
    <property type="term" value="P:metal ion transport"/>
    <property type="evidence" value="ECO:0007669"/>
    <property type="project" value="UniProtKB-ARBA"/>
</dbReference>
<dbReference type="RefSeq" id="WP_167043900.1">
    <property type="nucleotide sequence ID" value="NZ_JAAOZB010000001.1"/>
</dbReference>
<evidence type="ECO:0000256" key="6">
    <source>
        <dbReference type="ARBA" id="ARBA00023065"/>
    </source>
</evidence>
<feature type="transmembrane region" description="Helical" evidence="8">
    <location>
        <begin position="224"/>
        <end position="247"/>
    </location>
</feature>
<evidence type="ECO:0000256" key="7">
    <source>
        <dbReference type="ARBA" id="ARBA00023136"/>
    </source>
</evidence>
<evidence type="ECO:0000256" key="5">
    <source>
        <dbReference type="ARBA" id="ARBA00022989"/>
    </source>
</evidence>
<evidence type="ECO:0000256" key="1">
    <source>
        <dbReference type="ARBA" id="ARBA00004651"/>
    </source>
</evidence>
<dbReference type="PANTHER" id="PTHR32024">
    <property type="entry name" value="TRK SYSTEM POTASSIUM UPTAKE PROTEIN TRKG-RELATED"/>
    <property type="match status" value="1"/>
</dbReference>
<dbReference type="InterPro" id="IPR003445">
    <property type="entry name" value="Cat_transpt"/>
</dbReference>
<feature type="transmembrane region" description="Helical" evidence="8">
    <location>
        <begin position="259"/>
        <end position="282"/>
    </location>
</feature>
<name>A0A7W3PKN6_9MICO</name>
<feature type="transmembrane region" description="Helical" evidence="8">
    <location>
        <begin position="438"/>
        <end position="462"/>
    </location>
</feature>
<reference evidence="9 10" key="1">
    <citation type="submission" date="2020-07" db="EMBL/GenBank/DDBJ databases">
        <title>Sequencing the genomes of 1000 actinobacteria strains.</title>
        <authorList>
            <person name="Klenk H.-P."/>
        </authorList>
    </citation>
    <scope>NUCLEOTIDE SEQUENCE [LARGE SCALE GENOMIC DNA]</scope>
    <source>
        <strain evidence="9 10">DSM 27576</strain>
    </source>
</reference>
<dbReference type="Pfam" id="PF02386">
    <property type="entry name" value="TrkH"/>
    <property type="match status" value="1"/>
</dbReference>
<evidence type="ECO:0000256" key="4">
    <source>
        <dbReference type="ARBA" id="ARBA00022692"/>
    </source>
</evidence>
<dbReference type="PANTHER" id="PTHR32024:SF1">
    <property type="entry name" value="KTR SYSTEM POTASSIUM UPTAKE PROTEIN B"/>
    <property type="match status" value="1"/>
</dbReference>
<keyword evidence="7 8" id="KW-0472">Membrane</keyword>
<keyword evidence="6" id="KW-0406">Ion transport</keyword>
<evidence type="ECO:0000256" key="8">
    <source>
        <dbReference type="SAM" id="Phobius"/>
    </source>
</evidence>
<evidence type="ECO:0000313" key="9">
    <source>
        <dbReference type="EMBL" id="MBA8815308.1"/>
    </source>
</evidence>
<keyword evidence="2" id="KW-0813">Transport</keyword>
<keyword evidence="5 8" id="KW-1133">Transmembrane helix</keyword>
<keyword evidence="3" id="KW-1003">Cell membrane</keyword>
<dbReference type="AlphaFoldDB" id="A0A7W3PKN6"/>
<feature type="transmembrane region" description="Helical" evidence="8">
    <location>
        <begin position="35"/>
        <end position="56"/>
    </location>
</feature>
<proteinExistence type="predicted"/>
<comment type="subcellular location">
    <subcellularLocation>
        <location evidence="1">Cell membrane</location>
        <topology evidence="1">Multi-pass membrane protein</topology>
    </subcellularLocation>
</comment>
<accession>A0A7W3PKN6</accession>
<protein>
    <submittedName>
        <fullName evidence="9">Trk-type K+ transport system membrane component</fullName>
    </submittedName>
</protein>
<dbReference type="GO" id="GO:0008324">
    <property type="term" value="F:monoatomic cation transmembrane transporter activity"/>
    <property type="evidence" value="ECO:0007669"/>
    <property type="project" value="InterPro"/>
</dbReference>
<gene>
    <name evidence="9" type="ORF">FHX48_000360</name>
</gene>
<evidence type="ECO:0000256" key="3">
    <source>
        <dbReference type="ARBA" id="ARBA00022475"/>
    </source>
</evidence>
<keyword evidence="4 8" id="KW-0812">Transmembrane</keyword>
<dbReference type="GO" id="GO:0005886">
    <property type="term" value="C:plasma membrane"/>
    <property type="evidence" value="ECO:0007669"/>
    <property type="project" value="UniProtKB-SubCell"/>
</dbReference>
<keyword evidence="10" id="KW-1185">Reference proteome</keyword>
<evidence type="ECO:0000256" key="2">
    <source>
        <dbReference type="ARBA" id="ARBA00022448"/>
    </source>
</evidence>
<organism evidence="9 10">
    <name type="scientific">Microbacterium halimionae</name>
    <dbReference type="NCBI Taxonomy" id="1526413"/>
    <lineage>
        <taxon>Bacteria</taxon>
        <taxon>Bacillati</taxon>
        <taxon>Actinomycetota</taxon>
        <taxon>Actinomycetes</taxon>
        <taxon>Micrococcales</taxon>
        <taxon>Microbacteriaceae</taxon>
        <taxon>Microbacterium</taxon>
    </lineage>
</organism>